<sequence length="913" mass="105963">MKYLSTKEQLKEYLSQQTPIFKIEKLSYFTTKHMSSYFNISRSVTSQYLNELYKEGELIKINSRPVYFLDKKSIEKKYGEIIEDHEFFNISDLMKTLTKNKFVQKDFYKAIGNNGSISYTITQLKTALLYPPQGLPIVLYGEEGVGKEFLADLTFEFLKNEKLLQNESKYIKIIILKNTTTDYIKEIFGYRNLSSGEIKTGLLEEAKDGMIYISNASSMSEKCQQKLSEYLSLGKYTCVNDVQNIQTSRTRVVLSTLEDPYQSLSQNLLINIPVVAKIPSLDVRSEEEKIEFILKFFTLEEETIQKDIKVSKRLLQVLMDYPFSNNLNGLKKCIQRICANAYLQHKDDKSLDVYIYNLPSEILSHLDASYKSELNDEELISIHDFKKSETSINILYFFDHLIDCYIEYEKNNITFSEFLDQGFHLMREYYDYIIFEEKYKNSRVKAVEKLINNILEDVKSRARITLPLNCGFTISRILNAIQKIQSSINVWEKERLHNIKSCFETLIKELPNEYVLTKQIAKNINNTLDVKITYINQIFILLNIHFYNKNLKNQDIVGIIICHGYSTASSISDAVNSLLGENLFEAIDMPLNTDIEEVAFKVNEYIKSNYYYKNIILMVDMGSLEGVIEQVKGNVNIGIVNNVSTSLALNVGLKIIQQMGIEKILQNVCKESICKYKFISAVEKETAIVFTSDAGEKVSSKISELFKQSLPKQIQLKFLDYDYKKLMKNKSEDILFKKYDVVLMIKPYTLDIENINSVTLEDIVNFKDIRKVHQALKPYLSEEEIEVFNQRLLKNFSLHSVMENLTILNANKLLDYVSEAVSHLQVLLGQKFQSKTIIGIYIHICFLVERLVTKNAIEIYDNLDGFEKSHPDFIKHVHNSFELMLRNYNVEMPISEIAYLYDYILNDRKGGEK</sequence>
<evidence type="ECO:0000256" key="3">
    <source>
        <dbReference type="ARBA" id="ARBA00022840"/>
    </source>
</evidence>
<evidence type="ECO:0000256" key="2">
    <source>
        <dbReference type="ARBA" id="ARBA00022741"/>
    </source>
</evidence>
<comment type="caution">
    <text evidence="7">The sequence shown here is derived from an EMBL/GenBank/DDBJ whole genome shotgun (WGS) entry which is preliminary data.</text>
</comment>
<dbReference type="PANTHER" id="PTHR32071:SF38">
    <property type="entry name" value="PSP OPERON TRANSCRIPTIONAL ACTIVATOR"/>
    <property type="match status" value="1"/>
</dbReference>
<evidence type="ECO:0000313" key="8">
    <source>
        <dbReference type="Proteomes" id="UP001144612"/>
    </source>
</evidence>
<evidence type="ECO:0000256" key="1">
    <source>
        <dbReference type="ARBA" id="ARBA00022679"/>
    </source>
</evidence>
<accession>A0ABT4D8B8</accession>
<dbReference type="PROSITE" id="PS51096">
    <property type="entry name" value="PTS_EIIA_TYPE_4"/>
    <property type="match status" value="1"/>
</dbReference>
<keyword evidence="3" id="KW-0067">ATP-binding</keyword>
<dbReference type="PROSITE" id="PS51372">
    <property type="entry name" value="PRD_2"/>
    <property type="match status" value="1"/>
</dbReference>
<dbReference type="EMBL" id="JAPQFJ010000005">
    <property type="protein sequence ID" value="MCY6958403.1"/>
    <property type="molecule type" value="Genomic_DNA"/>
</dbReference>
<keyword evidence="1" id="KW-0808">Transferase</keyword>
<dbReference type="Proteomes" id="UP001144612">
    <property type="component" value="Unassembled WGS sequence"/>
</dbReference>
<organism evidence="7 8">
    <name type="scientific">Clostridium brassicae</name>
    <dbReference type="NCBI Taxonomy" id="2999072"/>
    <lineage>
        <taxon>Bacteria</taxon>
        <taxon>Bacillati</taxon>
        <taxon>Bacillota</taxon>
        <taxon>Clostridia</taxon>
        <taxon>Eubacteriales</taxon>
        <taxon>Clostridiaceae</taxon>
        <taxon>Clostridium</taxon>
    </lineage>
</organism>
<dbReference type="Pfam" id="PF03610">
    <property type="entry name" value="EIIA-man"/>
    <property type="match status" value="1"/>
</dbReference>
<dbReference type="InterPro" id="IPR002078">
    <property type="entry name" value="Sigma_54_int"/>
</dbReference>
<dbReference type="InterPro" id="IPR027417">
    <property type="entry name" value="P-loop_NTPase"/>
</dbReference>
<gene>
    <name evidence="7" type="ORF">OW729_07285</name>
</gene>
<keyword evidence="8" id="KW-1185">Reference proteome</keyword>
<evidence type="ECO:0000313" key="7">
    <source>
        <dbReference type="EMBL" id="MCY6958403.1"/>
    </source>
</evidence>
<dbReference type="InterPro" id="IPR004701">
    <property type="entry name" value="PTS_EIIA_man-typ"/>
</dbReference>
<evidence type="ECO:0000259" key="6">
    <source>
        <dbReference type="PROSITE" id="PS51372"/>
    </source>
</evidence>
<dbReference type="InterPro" id="IPR025662">
    <property type="entry name" value="Sigma_54_int_dom_ATP-bd_1"/>
</dbReference>
<dbReference type="Gene3D" id="1.10.1790.10">
    <property type="entry name" value="PRD domain"/>
    <property type="match status" value="1"/>
</dbReference>
<dbReference type="RefSeq" id="WP_268060815.1">
    <property type="nucleotide sequence ID" value="NZ_JAPQFJ010000005.1"/>
</dbReference>
<proteinExistence type="predicted"/>
<dbReference type="InterPro" id="IPR036634">
    <property type="entry name" value="PRD_sf"/>
</dbReference>
<protein>
    <submittedName>
        <fullName evidence="7">Sigma 54-interacting transcriptional regulator</fullName>
    </submittedName>
</protein>
<dbReference type="PROSITE" id="PS00675">
    <property type="entry name" value="SIGMA54_INTERACT_1"/>
    <property type="match status" value="1"/>
</dbReference>
<dbReference type="InterPro" id="IPR011608">
    <property type="entry name" value="PRD"/>
</dbReference>
<evidence type="ECO:0000259" key="5">
    <source>
        <dbReference type="PROSITE" id="PS51096"/>
    </source>
</evidence>
<dbReference type="Gene3D" id="3.40.50.510">
    <property type="entry name" value="Phosphotransferase system, mannose-type IIA component"/>
    <property type="match status" value="1"/>
</dbReference>
<dbReference type="Gene3D" id="3.40.50.300">
    <property type="entry name" value="P-loop containing nucleotide triphosphate hydrolases"/>
    <property type="match status" value="1"/>
</dbReference>
<dbReference type="SUPFAM" id="SSF52540">
    <property type="entry name" value="P-loop containing nucleoside triphosphate hydrolases"/>
    <property type="match status" value="1"/>
</dbReference>
<dbReference type="Pfam" id="PF00874">
    <property type="entry name" value="PRD"/>
    <property type="match status" value="1"/>
</dbReference>
<reference evidence="7" key="1">
    <citation type="submission" date="2022-12" db="EMBL/GenBank/DDBJ databases">
        <title>Clostridium sp. nov., isolated from industrial wastewater.</title>
        <authorList>
            <person name="Jiayan W."/>
        </authorList>
    </citation>
    <scope>NUCLEOTIDE SEQUENCE</scope>
    <source>
        <strain evidence="7">ZC22-4</strain>
    </source>
</reference>
<feature type="domain" description="PRD" evidence="6">
    <location>
        <begin position="808"/>
        <end position="913"/>
    </location>
</feature>
<dbReference type="PROSITE" id="PS50045">
    <property type="entry name" value="SIGMA54_INTERACT_4"/>
    <property type="match status" value="1"/>
</dbReference>
<dbReference type="SUPFAM" id="SSF63520">
    <property type="entry name" value="PTS-regulatory domain, PRD"/>
    <property type="match status" value="1"/>
</dbReference>
<dbReference type="InterPro" id="IPR036662">
    <property type="entry name" value="PTS_EIIA_man-typ_sf"/>
</dbReference>
<dbReference type="PANTHER" id="PTHR32071">
    <property type="entry name" value="TRANSCRIPTIONAL REGULATORY PROTEIN"/>
    <property type="match status" value="1"/>
</dbReference>
<evidence type="ECO:0000259" key="4">
    <source>
        <dbReference type="PROSITE" id="PS50045"/>
    </source>
</evidence>
<feature type="domain" description="Sigma-54 factor interaction" evidence="4">
    <location>
        <begin position="110"/>
        <end position="339"/>
    </location>
</feature>
<name>A0ABT4D8B8_9CLOT</name>
<dbReference type="SUPFAM" id="SSF53062">
    <property type="entry name" value="PTS system fructose IIA component-like"/>
    <property type="match status" value="1"/>
</dbReference>
<keyword evidence="2" id="KW-0547">Nucleotide-binding</keyword>
<feature type="domain" description="PTS EIIA type-4" evidence="5">
    <location>
        <begin position="555"/>
        <end position="689"/>
    </location>
</feature>
<dbReference type="Pfam" id="PF00158">
    <property type="entry name" value="Sigma54_activat"/>
    <property type="match status" value="1"/>
</dbReference>